<gene>
    <name evidence="1" type="ORF">SPARVUS_LOCUS16137832</name>
</gene>
<dbReference type="Proteomes" id="UP001162483">
    <property type="component" value="Unassembled WGS sequence"/>
</dbReference>
<comment type="caution">
    <text evidence="1">The sequence shown here is derived from an EMBL/GenBank/DDBJ whole genome shotgun (WGS) entry which is preliminary data.</text>
</comment>
<evidence type="ECO:0000313" key="2">
    <source>
        <dbReference type="Proteomes" id="UP001162483"/>
    </source>
</evidence>
<sequence length="111" mass="11455">MARPMCLCPVPSPMCLCPVPSPMCLCPVPSPMCQSLISRQLPDPGGGTLCPARTVWSVLRPLLEGGVLSGMDLPIMVDSPALWAAVPGLASAGALSNQRLTPAISQTSEAD</sequence>
<feature type="non-terminal residue" evidence="1">
    <location>
        <position position="111"/>
    </location>
</feature>
<reference evidence="1" key="1">
    <citation type="submission" date="2023-05" db="EMBL/GenBank/DDBJ databases">
        <authorList>
            <person name="Stuckert A."/>
        </authorList>
    </citation>
    <scope>NUCLEOTIDE SEQUENCE</scope>
</reference>
<organism evidence="1 2">
    <name type="scientific">Staurois parvus</name>
    <dbReference type="NCBI Taxonomy" id="386267"/>
    <lineage>
        <taxon>Eukaryota</taxon>
        <taxon>Metazoa</taxon>
        <taxon>Chordata</taxon>
        <taxon>Craniata</taxon>
        <taxon>Vertebrata</taxon>
        <taxon>Euteleostomi</taxon>
        <taxon>Amphibia</taxon>
        <taxon>Batrachia</taxon>
        <taxon>Anura</taxon>
        <taxon>Neobatrachia</taxon>
        <taxon>Ranoidea</taxon>
        <taxon>Ranidae</taxon>
        <taxon>Staurois</taxon>
    </lineage>
</organism>
<evidence type="ECO:0000313" key="1">
    <source>
        <dbReference type="EMBL" id="CAI9621359.1"/>
    </source>
</evidence>
<proteinExistence type="predicted"/>
<protein>
    <submittedName>
        <fullName evidence="1">Uncharacterized protein</fullName>
    </submittedName>
</protein>
<keyword evidence="2" id="KW-1185">Reference proteome</keyword>
<accession>A0ABN9HHT8</accession>
<dbReference type="EMBL" id="CATNWA010021103">
    <property type="protein sequence ID" value="CAI9621359.1"/>
    <property type="molecule type" value="Genomic_DNA"/>
</dbReference>
<name>A0ABN9HHT8_9NEOB</name>